<accession>A0A0C3DJ41</accession>
<organism evidence="3 4">
    <name type="scientific">Scleroderma citrinum Foug A</name>
    <dbReference type="NCBI Taxonomy" id="1036808"/>
    <lineage>
        <taxon>Eukaryota</taxon>
        <taxon>Fungi</taxon>
        <taxon>Dikarya</taxon>
        <taxon>Basidiomycota</taxon>
        <taxon>Agaricomycotina</taxon>
        <taxon>Agaricomycetes</taxon>
        <taxon>Agaricomycetidae</taxon>
        <taxon>Boletales</taxon>
        <taxon>Sclerodermatineae</taxon>
        <taxon>Sclerodermataceae</taxon>
        <taxon>Scleroderma</taxon>
    </lineage>
</organism>
<dbReference type="GO" id="GO:0016881">
    <property type="term" value="F:acid-amino acid ligase activity"/>
    <property type="evidence" value="ECO:0007669"/>
    <property type="project" value="TreeGrafter"/>
</dbReference>
<dbReference type="InterPro" id="IPR055377">
    <property type="entry name" value="GH3_M"/>
</dbReference>
<sequence>MSVPKLHPLTSLPPQLLASLKEETDCHLQKIIEANISSRYASSSSHLADFRSAIDVKADSTTLSDFRRLVPLTDYETYRPWLAKFLERPCKLSEVENQFAPGLPSYLGLSSSTSGSKPKLFARYSESNVGFARPAKESEREGSSAGTRAGIFSLCYRDVLDITTESGEVVKRIPVCSGAAGFWRNSAGWPIETDNTRMASMVPGLTAPWATGLISYHRSFLLIHALFALADRNLERIATTFVTFFVDLVSYIQEEWDMLLSSIRDGIIPNIEHIDHVRDYLQINMHADPQRAEELRSIGPPFSCPAWAPRVWPNLRILSCICSGIFANTLPMAKSVIGPNVVVKNPGYACTECLLAGPFNPDDTETFVTGTNDVVEYLDVADNQIHENIRQAWDLQPGKLYQAVVTTVNGLWRYVLDDVVHVIGFDPRNGSPVFRYHGRTSLAIRFPYAAITEADLVKVTQAIDGEDILQVQEFTAVHDRRELPETMGFILEITGDTGLNANSARQKAFKALVSTNDNHQRAFDTGRLRQPTVRIVKPGTFSDYRQWRGEKLNAGVGQIKVPVVMIDPASIEWLEERVVKEL</sequence>
<reference evidence="3 4" key="1">
    <citation type="submission" date="2014-04" db="EMBL/GenBank/DDBJ databases">
        <authorList>
            <consortium name="DOE Joint Genome Institute"/>
            <person name="Kuo A."/>
            <person name="Kohler A."/>
            <person name="Nagy L.G."/>
            <person name="Floudas D."/>
            <person name="Copeland A."/>
            <person name="Barry K.W."/>
            <person name="Cichocki N."/>
            <person name="Veneault-Fourrey C."/>
            <person name="LaButti K."/>
            <person name="Lindquist E.A."/>
            <person name="Lipzen A."/>
            <person name="Lundell T."/>
            <person name="Morin E."/>
            <person name="Murat C."/>
            <person name="Sun H."/>
            <person name="Tunlid A."/>
            <person name="Henrissat B."/>
            <person name="Grigoriev I.V."/>
            <person name="Hibbett D.S."/>
            <person name="Martin F."/>
            <person name="Nordberg H.P."/>
            <person name="Cantor M.N."/>
            <person name="Hua S.X."/>
        </authorList>
    </citation>
    <scope>NUCLEOTIDE SEQUENCE [LARGE SCALE GENOMIC DNA]</scope>
    <source>
        <strain evidence="3 4">Foug A</strain>
    </source>
</reference>
<dbReference type="EMBL" id="KN822118">
    <property type="protein sequence ID" value="KIM56349.1"/>
    <property type="molecule type" value="Genomic_DNA"/>
</dbReference>
<evidence type="ECO:0000259" key="1">
    <source>
        <dbReference type="Pfam" id="PF23571"/>
    </source>
</evidence>
<dbReference type="Pfam" id="PF23571">
    <property type="entry name" value="GH3_M"/>
    <property type="match status" value="1"/>
</dbReference>
<feature type="domain" description="GH3 C-terminal" evidence="2">
    <location>
        <begin position="460"/>
        <end position="567"/>
    </location>
</feature>
<dbReference type="HOGENOM" id="CLU_032936_0_0_1"/>
<reference evidence="4" key="2">
    <citation type="submission" date="2015-01" db="EMBL/GenBank/DDBJ databases">
        <title>Evolutionary Origins and Diversification of the Mycorrhizal Mutualists.</title>
        <authorList>
            <consortium name="DOE Joint Genome Institute"/>
            <consortium name="Mycorrhizal Genomics Consortium"/>
            <person name="Kohler A."/>
            <person name="Kuo A."/>
            <person name="Nagy L.G."/>
            <person name="Floudas D."/>
            <person name="Copeland A."/>
            <person name="Barry K.W."/>
            <person name="Cichocki N."/>
            <person name="Veneault-Fourrey C."/>
            <person name="LaButti K."/>
            <person name="Lindquist E.A."/>
            <person name="Lipzen A."/>
            <person name="Lundell T."/>
            <person name="Morin E."/>
            <person name="Murat C."/>
            <person name="Riley R."/>
            <person name="Ohm R."/>
            <person name="Sun H."/>
            <person name="Tunlid A."/>
            <person name="Henrissat B."/>
            <person name="Grigoriev I.V."/>
            <person name="Hibbett D.S."/>
            <person name="Martin F."/>
        </authorList>
    </citation>
    <scope>NUCLEOTIDE SEQUENCE [LARGE SCALE GENOMIC DNA]</scope>
    <source>
        <strain evidence="4">Foug A</strain>
    </source>
</reference>
<dbReference type="Pfam" id="PF03321">
    <property type="entry name" value="GH3"/>
    <property type="match status" value="1"/>
</dbReference>
<dbReference type="GO" id="GO:0005737">
    <property type="term" value="C:cytoplasm"/>
    <property type="evidence" value="ECO:0007669"/>
    <property type="project" value="TreeGrafter"/>
</dbReference>
<dbReference type="InterPro" id="IPR055378">
    <property type="entry name" value="GH3_C"/>
</dbReference>
<dbReference type="InterPro" id="IPR004993">
    <property type="entry name" value="GH3"/>
</dbReference>
<evidence type="ECO:0000313" key="3">
    <source>
        <dbReference type="EMBL" id="KIM56349.1"/>
    </source>
</evidence>
<keyword evidence="4" id="KW-1185">Reference proteome</keyword>
<dbReference type="OrthoDB" id="10004661at2759"/>
<dbReference type="InParanoid" id="A0A0C3DJ41"/>
<proteinExistence type="predicted"/>
<feature type="domain" description="GH3 middle" evidence="1">
    <location>
        <begin position="375"/>
        <end position="439"/>
    </location>
</feature>
<dbReference type="PANTHER" id="PTHR31901">
    <property type="entry name" value="GH3 DOMAIN-CONTAINING PROTEIN"/>
    <property type="match status" value="1"/>
</dbReference>
<evidence type="ECO:0000259" key="2">
    <source>
        <dbReference type="Pfam" id="PF23572"/>
    </source>
</evidence>
<gene>
    <name evidence="3" type="ORF">SCLCIDRAFT_1220384</name>
</gene>
<evidence type="ECO:0000313" key="4">
    <source>
        <dbReference type="Proteomes" id="UP000053989"/>
    </source>
</evidence>
<dbReference type="PANTHER" id="PTHR31901:SF9">
    <property type="entry name" value="GH3 DOMAIN-CONTAINING PROTEIN"/>
    <property type="match status" value="1"/>
</dbReference>
<name>A0A0C3DJ41_9AGAM</name>
<dbReference type="Proteomes" id="UP000053989">
    <property type="component" value="Unassembled WGS sequence"/>
</dbReference>
<evidence type="ECO:0008006" key="5">
    <source>
        <dbReference type="Google" id="ProtNLM"/>
    </source>
</evidence>
<dbReference type="Pfam" id="PF23572">
    <property type="entry name" value="GH3_C"/>
    <property type="match status" value="1"/>
</dbReference>
<dbReference type="AlphaFoldDB" id="A0A0C3DJ41"/>
<protein>
    <recommendedName>
        <fullName evidence="5">GH3 auxin-responsive promoter</fullName>
    </recommendedName>
</protein>